<evidence type="ECO:0000256" key="1">
    <source>
        <dbReference type="ARBA" id="ARBA00005854"/>
    </source>
</evidence>
<dbReference type="InterPro" id="IPR006140">
    <property type="entry name" value="D-isomer_DH_NAD-bd"/>
</dbReference>
<evidence type="ECO:0000259" key="4">
    <source>
        <dbReference type="Pfam" id="PF00389"/>
    </source>
</evidence>
<dbReference type="PROSITE" id="PS00671">
    <property type="entry name" value="D_2_HYDROXYACID_DH_3"/>
    <property type="match status" value="1"/>
</dbReference>
<name>A0AAX4HMI3_9BACT</name>
<dbReference type="GO" id="GO:0030267">
    <property type="term" value="F:glyoxylate reductase (NADPH) activity"/>
    <property type="evidence" value="ECO:0007669"/>
    <property type="project" value="TreeGrafter"/>
</dbReference>
<dbReference type="InterPro" id="IPR050223">
    <property type="entry name" value="D-isomer_2-hydroxyacid_DH"/>
</dbReference>
<dbReference type="Gene3D" id="3.40.50.720">
    <property type="entry name" value="NAD(P)-binding Rossmann-like Domain"/>
    <property type="match status" value="2"/>
</dbReference>
<feature type="domain" description="D-isomer specific 2-hydroxyacid dehydrogenase catalytic" evidence="4">
    <location>
        <begin position="13"/>
        <end position="307"/>
    </location>
</feature>
<feature type="domain" description="D-isomer specific 2-hydroxyacid dehydrogenase NAD-binding" evidence="5">
    <location>
        <begin position="99"/>
        <end position="276"/>
    </location>
</feature>
<dbReference type="GO" id="GO:0016618">
    <property type="term" value="F:hydroxypyruvate reductase [NAD(P)H] activity"/>
    <property type="evidence" value="ECO:0007669"/>
    <property type="project" value="TreeGrafter"/>
</dbReference>
<dbReference type="PANTHER" id="PTHR10996:SF257">
    <property type="entry name" value="GLYOXYLATE REDUCTASE 1"/>
    <property type="match status" value="1"/>
</dbReference>
<protein>
    <submittedName>
        <fullName evidence="6">D-glycerate dehydrogenase</fullName>
        <ecNumber evidence="6">1.1.1.-</ecNumber>
    </submittedName>
</protein>
<dbReference type="SUPFAM" id="SSF51735">
    <property type="entry name" value="NAD(P)-binding Rossmann-fold domains"/>
    <property type="match status" value="1"/>
</dbReference>
<dbReference type="EC" id="1.1.1.-" evidence="6"/>
<dbReference type="FunFam" id="3.40.50.720:FF:000462">
    <property type="entry name" value="Glyoxylate reductase (NADP+)"/>
    <property type="match status" value="1"/>
</dbReference>
<dbReference type="InterPro" id="IPR036291">
    <property type="entry name" value="NAD(P)-bd_dom_sf"/>
</dbReference>
<organism evidence="6 7">
    <name type="scientific">Peredibacter starrii</name>
    <dbReference type="NCBI Taxonomy" id="28202"/>
    <lineage>
        <taxon>Bacteria</taxon>
        <taxon>Pseudomonadati</taxon>
        <taxon>Bdellovibrionota</taxon>
        <taxon>Bacteriovoracia</taxon>
        <taxon>Bacteriovoracales</taxon>
        <taxon>Bacteriovoracaceae</taxon>
        <taxon>Peredibacter</taxon>
    </lineage>
</organism>
<dbReference type="InterPro" id="IPR006139">
    <property type="entry name" value="D-isomer_2_OHA_DH_cat_dom"/>
</dbReference>
<dbReference type="EMBL" id="CP139487">
    <property type="protein sequence ID" value="WPU64370.1"/>
    <property type="molecule type" value="Genomic_DNA"/>
</dbReference>
<dbReference type="GO" id="GO:0005829">
    <property type="term" value="C:cytosol"/>
    <property type="evidence" value="ECO:0007669"/>
    <property type="project" value="TreeGrafter"/>
</dbReference>
<dbReference type="InterPro" id="IPR029753">
    <property type="entry name" value="D-isomer_DH_CS"/>
</dbReference>
<reference evidence="6 7" key="1">
    <citation type="submission" date="2023-11" db="EMBL/GenBank/DDBJ databases">
        <title>Peredibacter starrii A3.12.</title>
        <authorList>
            <person name="Mitchell R.J."/>
        </authorList>
    </citation>
    <scope>NUCLEOTIDE SEQUENCE [LARGE SCALE GENOMIC DNA]</scope>
    <source>
        <strain evidence="6 7">A3.12</strain>
    </source>
</reference>
<dbReference type="CDD" id="cd05301">
    <property type="entry name" value="GDH"/>
    <property type="match status" value="1"/>
</dbReference>
<keyword evidence="7" id="KW-1185">Reference proteome</keyword>
<comment type="similarity">
    <text evidence="1 3">Belongs to the D-isomer specific 2-hydroxyacid dehydrogenase family.</text>
</comment>
<dbReference type="PANTHER" id="PTHR10996">
    <property type="entry name" value="2-HYDROXYACID DEHYDROGENASE-RELATED"/>
    <property type="match status" value="1"/>
</dbReference>
<evidence type="ECO:0000313" key="6">
    <source>
        <dbReference type="EMBL" id="WPU64370.1"/>
    </source>
</evidence>
<dbReference type="GO" id="GO:0051287">
    <property type="term" value="F:NAD binding"/>
    <property type="evidence" value="ECO:0007669"/>
    <property type="project" value="InterPro"/>
</dbReference>
<dbReference type="SUPFAM" id="SSF52283">
    <property type="entry name" value="Formate/glycerate dehydrogenase catalytic domain-like"/>
    <property type="match status" value="1"/>
</dbReference>
<dbReference type="PROSITE" id="PS00670">
    <property type="entry name" value="D_2_HYDROXYACID_DH_2"/>
    <property type="match status" value="1"/>
</dbReference>
<dbReference type="AlphaFoldDB" id="A0AAX4HMI3"/>
<proteinExistence type="inferred from homology"/>
<evidence type="ECO:0000256" key="3">
    <source>
        <dbReference type="RuleBase" id="RU003719"/>
    </source>
</evidence>
<dbReference type="Pfam" id="PF00389">
    <property type="entry name" value="2-Hacid_dh"/>
    <property type="match status" value="1"/>
</dbReference>
<gene>
    <name evidence="6" type="ORF">SOO65_16880</name>
</gene>
<evidence type="ECO:0000259" key="5">
    <source>
        <dbReference type="Pfam" id="PF02826"/>
    </source>
</evidence>
<keyword evidence="2 3" id="KW-0560">Oxidoreductase</keyword>
<dbReference type="Proteomes" id="UP001324634">
    <property type="component" value="Chromosome"/>
</dbReference>
<evidence type="ECO:0000313" key="7">
    <source>
        <dbReference type="Proteomes" id="UP001324634"/>
    </source>
</evidence>
<accession>A0AAX4HMI3</accession>
<evidence type="ECO:0000256" key="2">
    <source>
        <dbReference type="ARBA" id="ARBA00023002"/>
    </source>
</evidence>
<dbReference type="KEGG" id="psti:SOO65_16880"/>
<sequence>MILYTNKWMKSVAKELVKDVVCVEMNDPKFPEYLKEAKAIFGLGLKADKAFLDAAPNLKVIALTSVGYDGCDLNLIKERGIVLTNTPHVLNETTADLAFGLLMATARRIPEAQEWMKSGNWKGGVTEEIFGTDIHGKRLGLIGLGGIGQAIAKRAHFGFDMTISYHTRTKKNHLPFPATHMGLDELLKTSDFVMVILPLSSETKGLIGKRELELMKKDAILINAARGPIVDEAALYEALKNKEIRAAGLDVFEVEPLPMTSPLFELKNVVLTPHIGSATDATRVGMVRVAAENLLAALRHETPKNQVLK</sequence>
<dbReference type="Pfam" id="PF02826">
    <property type="entry name" value="2-Hacid_dh_C"/>
    <property type="match status" value="1"/>
</dbReference>
<dbReference type="RefSeq" id="WP_321393060.1">
    <property type="nucleotide sequence ID" value="NZ_CP139487.1"/>
</dbReference>